<gene>
    <name evidence="5" type="primary">LOC105852249</name>
</gene>
<evidence type="ECO:0000313" key="5">
    <source>
        <dbReference type="RefSeq" id="XP_012572203.1"/>
    </source>
</evidence>
<organism evidence="4 5">
    <name type="scientific">Cicer arietinum</name>
    <name type="common">Chickpea</name>
    <name type="synonym">Garbanzo</name>
    <dbReference type="NCBI Taxonomy" id="3827"/>
    <lineage>
        <taxon>Eukaryota</taxon>
        <taxon>Viridiplantae</taxon>
        <taxon>Streptophyta</taxon>
        <taxon>Embryophyta</taxon>
        <taxon>Tracheophyta</taxon>
        <taxon>Spermatophyta</taxon>
        <taxon>Magnoliopsida</taxon>
        <taxon>eudicotyledons</taxon>
        <taxon>Gunneridae</taxon>
        <taxon>Pentapetalae</taxon>
        <taxon>rosids</taxon>
        <taxon>fabids</taxon>
        <taxon>Fabales</taxon>
        <taxon>Fabaceae</taxon>
        <taxon>Papilionoideae</taxon>
        <taxon>50 kb inversion clade</taxon>
        <taxon>NPAAA clade</taxon>
        <taxon>Hologalegina</taxon>
        <taxon>IRL clade</taxon>
        <taxon>Cicereae</taxon>
        <taxon>Cicer</taxon>
    </lineage>
</organism>
<dbReference type="Gene3D" id="3.30.30.10">
    <property type="entry name" value="Knottin, scorpion toxin-like"/>
    <property type="match status" value="1"/>
</dbReference>
<dbReference type="InterPro" id="IPR008176">
    <property type="entry name" value="Defensin_plant"/>
</dbReference>
<dbReference type="Proteomes" id="UP000087171">
    <property type="component" value="Chromosome Ca6"/>
</dbReference>
<evidence type="ECO:0000256" key="2">
    <source>
        <dbReference type="ARBA" id="ARBA00022577"/>
    </source>
</evidence>
<reference evidence="5" key="2">
    <citation type="submission" date="2025-08" db="UniProtKB">
        <authorList>
            <consortium name="RefSeq"/>
        </authorList>
    </citation>
    <scope>IDENTIFICATION</scope>
    <source>
        <tissue evidence="5">Etiolated seedlings</tissue>
    </source>
</reference>
<keyword evidence="4" id="KW-1185">Reference proteome</keyword>
<evidence type="ECO:0000313" key="4">
    <source>
        <dbReference type="Proteomes" id="UP000087171"/>
    </source>
</evidence>
<keyword evidence="2" id="KW-0295">Fungicide</keyword>
<dbReference type="Pfam" id="PF00304">
    <property type="entry name" value="Gamma-thionin"/>
    <property type="match status" value="1"/>
</dbReference>
<feature type="domain" description="Knottins-like" evidence="3">
    <location>
        <begin position="28"/>
        <end position="75"/>
    </location>
</feature>
<evidence type="ECO:0000259" key="3">
    <source>
        <dbReference type="Pfam" id="PF00304"/>
    </source>
</evidence>
<reference evidence="4" key="1">
    <citation type="journal article" date="2013" name="Nat. Biotechnol.">
        <title>Draft genome sequence of chickpea (Cicer arietinum) provides a resource for trait improvement.</title>
        <authorList>
            <person name="Varshney R.K."/>
            <person name="Song C."/>
            <person name="Saxena R.K."/>
            <person name="Azam S."/>
            <person name="Yu S."/>
            <person name="Sharpe A.G."/>
            <person name="Cannon S."/>
            <person name="Baek J."/>
            <person name="Rosen B.D."/>
            <person name="Tar'an B."/>
            <person name="Millan T."/>
            <person name="Zhang X."/>
            <person name="Ramsay L.D."/>
            <person name="Iwata A."/>
            <person name="Wang Y."/>
            <person name="Nelson W."/>
            <person name="Farmer A.D."/>
            <person name="Gaur P.M."/>
            <person name="Soderlund C."/>
            <person name="Penmetsa R.V."/>
            <person name="Xu C."/>
            <person name="Bharti A.K."/>
            <person name="He W."/>
            <person name="Winter P."/>
            <person name="Zhao S."/>
            <person name="Hane J.K."/>
            <person name="Carrasquilla-Garcia N."/>
            <person name="Condie J.A."/>
            <person name="Upadhyaya H.D."/>
            <person name="Luo M.C."/>
            <person name="Thudi M."/>
            <person name="Gowda C.L."/>
            <person name="Singh N.P."/>
            <person name="Lichtenzveig J."/>
            <person name="Gali K.K."/>
            <person name="Rubio J."/>
            <person name="Nadarajan N."/>
            <person name="Dolezel J."/>
            <person name="Bansal K.C."/>
            <person name="Xu X."/>
            <person name="Edwards D."/>
            <person name="Zhang G."/>
            <person name="Kahl G."/>
            <person name="Gil J."/>
            <person name="Singh K.B."/>
            <person name="Datta S.K."/>
            <person name="Jackson S.A."/>
            <person name="Wang J."/>
            <person name="Cook D.R."/>
        </authorList>
    </citation>
    <scope>NUCLEOTIDE SEQUENCE [LARGE SCALE GENOMIC DNA]</scope>
    <source>
        <strain evidence="4">cv. CDC Frontier</strain>
    </source>
</reference>
<accession>A0A1S3E9X5</accession>
<sequence>MERKPLGVLFTLFLLSAAGVVVKIGGRRMCLFKSERYTGLCVIDYLCKSVCKTEFSLDGKCGGSFGFTCYCLDFC</sequence>
<dbReference type="PROSITE" id="PS00940">
    <property type="entry name" value="GAMMA_THIONIN"/>
    <property type="match status" value="1"/>
</dbReference>
<evidence type="ECO:0000256" key="1">
    <source>
        <dbReference type="ARBA" id="ARBA00022529"/>
    </source>
</evidence>
<dbReference type="InterPro" id="IPR036574">
    <property type="entry name" value="Scorpion_toxin-like_sf"/>
</dbReference>
<dbReference type="AlphaFoldDB" id="A0A1S3E9X5"/>
<keyword evidence="1" id="KW-0929">Antimicrobial</keyword>
<dbReference type="InterPro" id="IPR003614">
    <property type="entry name" value="Knottins"/>
</dbReference>
<dbReference type="RefSeq" id="XP_012572203.1">
    <property type="nucleotide sequence ID" value="XM_012716749.2"/>
</dbReference>
<protein>
    <submittedName>
        <fullName evidence="5">Defensin Ec-AMP-D1 isoform X2</fullName>
    </submittedName>
</protein>
<proteinExistence type="predicted"/>
<dbReference type="GO" id="GO:0006952">
    <property type="term" value="P:defense response"/>
    <property type="evidence" value="ECO:0007669"/>
    <property type="project" value="InterPro"/>
</dbReference>
<name>A0A1S3E9X5_CICAR</name>
<dbReference type="SUPFAM" id="SSF57095">
    <property type="entry name" value="Scorpion toxin-like"/>
    <property type="match status" value="1"/>
</dbReference>